<evidence type="ECO:0000256" key="17">
    <source>
        <dbReference type="RuleBase" id="RU004161"/>
    </source>
</evidence>
<feature type="binding site" evidence="13">
    <location>
        <position position="217"/>
    </location>
    <ligand>
        <name>5-aminolevulinate</name>
        <dbReference type="ChEBI" id="CHEBI:356416"/>
        <label>1</label>
    </ligand>
</feature>
<keyword evidence="15" id="KW-0460">Magnesium</keyword>
<organism evidence="18 19">
    <name type="scientific">Sulfobacillus benefaciens</name>
    <dbReference type="NCBI Taxonomy" id="453960"/>
    <lineage>
        <taxon>Bacteria</taxon>
        <taxon>Bacillati</taxon>
        <taxon>Bacillota</taxon>
        <taxon>Clostridia</taxon>
        <taxon>Eubacteriales</taxon>
        <taxon>Clostridiales Family XVII. Incertae Sedis</taxon>
        <taxon>Sulfobacillus</taxon>
    </lineage>
</organism>
<dbReference type="GO" id="GO:0008270">
    <property type="term" value="F:zinc ion binding"/>
    <property type="evidence" value="ECO:0007669"/>
    <property type="project" value="TreeGrafter"/>
</dbReference>
<dbReference type="FunFam" id="3.20.20.70:FF:000019">
    <property type="entry name" value="Delta-aminolevulinic acid dehydratase"/>
    <property type="match status" value="1"/>
</dbReference>
<dbReference type="Proteomes" id="UP000242972">
    <property type="component" value="Unassembled WGS sequence"/>
</dbReference>
<gene>
    <name evidence="18" type="ORF">C7B46_03705</name>
</gene>
<dbReference type="GO" id="GO:0006782">
    <property type="term" value="P:protoporphyrinogen IX biosynthetic process"/>
    <property type="evidence" value="ECO:0007669"/>
    <property type="project" value="UniProtKB-UniPathway"/>
</dbReference>
<dbReference type="EC" id="4.2.1.24" evidence="5 16"/>
<comment type="function">
    <text evidence="10">Catalyzes an early step in the biosynthesis of tetrapyrroles. Binds two molecules of 5-aminolevulinate per subunit, each at a distinct site, and catalyzes their condensation to form porphobilinogen.</text>
</comment>
<evidence type="ECO:0000256" key="12">
    <source>
        <dbReference type="PIRSR" id="PIRSR001415-1"/>
    </source>
</evidence>
<feature type="binding site" evidence="14">
    <location>
        <position position="121"/>
    </location>
    <ligand>
        <name>Zn(2+)</name>
        <dbReference type="ChEBI" id="CHEBI:29105"/>
        <note>catalytic</note>
    </ligand>
</feature>
<comment type="catalytic activity">
    <reaction evidence="11 16">
        <text>2 5-aminolevulinate = porphobilinogen + 2 H2O + H(+)</text>
        <dbReference type="Rhea" id="RHEA:24064"/>
        <dbReference type="ChEBI" id="CHEBI:15377"/>
        <dbReference type="ChEBI" id="CHEBI:15378"/>
        <dbReference type="ChEBI" id="CHEBI:58126"/>
        <dbReference type="ChEBI" id="CHEBI:356416"/>
        <dbReference type="EC" id="4.2.1.24"/>
    </reaction>
</comment>
<dbReference type="EMBL" id="PXYW01000006">
    <property type="protein sequence ID" value="PSR34825.1"/>
    <property type="molecule type" value="Genomic_DNA"/>
</dbReference>
<evidence type="ECO:0000256" key="1">
    <source>
        <dbReference type="ARBA" id="ARBA00001947"/>
    </source>
</evidence>
<feature type="binding site" evidence="14">
    <location>
        <position position="119"/>
    </location>
    <ligand>
        <name>Zn(2+)</name>
        <dbReference type="ChEBI" id="CHEBI:29105"/>
        <note>catalytic</note>
    </ligand>
</feature>
<dbReference type="GO" id="GO:0005829">
    <property type="term" value="C:cytosol"/>
    <property type="evidence" value="ECO:0007669"/>
    <property type="project" value="TreeGrafter"/>
</dbReference>
<dbReference type="PROSITE" id="PS00169">
    <property type="entry name" value="D_ALA_DEHYDRATASE"/>
    <property type="match status" value="1"/>
</dbReference>
<dbReference type="PANTHER" id="PTHR11458:SF0">
    <property type="entry name" value="DELTA-AMINOLEVULINIC ACID DEHYDRATASE"/>
    <property type="match status" value="1"/>
</dbReference>
<protein>
    <recommendedName>
        <fullName evidence="6 16">Delta-aminolevulinic acid dehydratase</fullName>
        <ecNumber evidence="5 16">4.2.1.24</ecNumber>
    </recommendedName>
</protein>
<evidence type="ECO:0000256" key="16">
    <source>
        <dbReference type="RuleBase" id="RU000515"/>
    </source>
</evidence>
<keyword evidence="14" id="KW-0862">Zinc</keyword>
<dbReference type="GO" id="GO:0004655">
    <property type="term" value="F:porphobilinogen synthase activity"/>
    <property type="evidence" value="ECO:0007669"/>
    <property type="project" value="UniProtKB-EC"/>
</dbReference>
<dbReference type="AlphaFoldDB" id="A0A2T2XK11"/>
<evidence type="ECO:0000313" key="18">
    <source>
        <dbReference type="EMBL" id="PSR34825.1"/>
    </source>
</evidence>
<keyword evidence="9 16" id="KW-0627">Porphyrin biosynthesis</keyword>
<dbReference type="Gene3D" id="3.20.20.70">
    <property type="entry name" value="Aldolase class I"/>
    <property type="match status" value="1"/>
</dbReference>
<evidence type="ECO:0000256" key="3">
    <source>
        <dbReference type="ARBA" id="ARBA00008055"/>
    </source>
</evidence>
<evidence type="ECO:0000256" key="10">
    <source>
        <dbReference type="ARBA" id="ARBA00025628"/>
    </source>
</evidence>
<dbReference type="PIRSF" id="PIRSF001415">
    <property type="entry name" value="Porphbilin_synth"/>
    <property type="match status" value="1"/>
</dbReference>
<comment type="subunit">
    <text evidence="4 16">Homooctamer.</text>
</comment>
<dbReference type="PANTHER" id="PTHR11458">
    <property type="entry name" value="DELTA-AMINOLEVULINIC ACID DEHYDRATASE"/>
    <property type="match status" value="1"/>
</dbReference>
<dbReference type="InterPro" id="IPR013785">
    <property type="entry name" value="Aldolase_TIM"/>
</dbReference>
<feature type="active site" description="Schiff-base intermediate with substrate" evidence="12">
    <location>
        <position position="248"/>
    </location>
</feature>
<dbReference type="SMART" id="SM01004">
    <property type="entry name" value="ALAD"/>
    <property type="match status" value="1"/>
</dbReference>
<keyword evidence="8 16" id="KW-0456">Lyase</keyword>
<evidence type="ECO:0000256" key="6">
    <source>
        <dbReference type="ARBA" id="ARBA00020771"/>
    </source>
</evidence>
<dbReference type="UniPathway" id="UPA00251">
    <property type="reaction ID" value="UER00318"/>
</dbReference>
<evidence type="ECO:0000256" key="15">
    <source>
        <dbReference type="PIRSR" id="PIRSR001415-5"/>
    </source>
</evidence>
<comment type="pathway">
    <text evidence="2">Porphyrin-containing compound metabolism; protoporphyrin-IX biosynthesis; coproporphyrinogen-III from 5-aminolevulinate: step 1/4.</text>
</comment>
<evidence type="ECO:0000256" key="4">
    <source>
        <dbReference type="ARBA" id="ARBA00011823"/>
    </source>
</evidence>
<feature type="binding site" evidence="15">
    <location>
        <position position="233"/>
    </location>
    <ligand>
        <name>Mg(2+)</name>
        <dbReference type="ChEBI" id="CHEBI:18420"/>
    </ligand>
</feature>
<sequence>MYPIQRPRRLRVTPNLRAMVRETSIAVDQLIYPVFVKPGTDRQDPVHSMPGIFQWSVDRLVKHLTEVYAKGVKAFLLFGIPSHKDEVGSEAYDENGIVQQALRHLRTALPDSILIADLCLCEYTSHGHCGLLTSDGVVDNDPTVELLARTAVVQAQAGASIVAPSDMMDGRVGEIRRSLDAAGFSDVSVMSYAAKYASAFYGPFREAAENTPAFGDRRSYQMDVGNRREALREVLLDVDEGADIVIVKPALPYLDVLSDVRHRVLIPVAAYQVSGEYAMIKAAGLNGWIDERRVIEESVLSIRRAGADMIITYFAPELASWLNSDH</sequence>
<reference evidence="18 19" key="1">
    <citation type="journal article" date="2014" name="BMC Genomics">
        <title>Comparison of environmental and isolate Sulfobacillus genomes reveals diverse carbon, sulfur, nitrogen, and hydrogen metabolisms.</title>
        <authorList>
            <person name="Justice N.B."/>
            <person name="Norman A."/>
            <person name="Brown C.T."/>
            <person name="Singh A."/>
            <person name="Thomas B.C."/>
            <person name="Banfield J.F."/>
        </authorList>
    </citation>
    <scope>NUCLEOTIDE SEQUENCE [LARGE SCALE GENOMIC DNA]</scope>
    <source>
        <strain evidence="18">AMDSBA4</strain>
    </source>
</reference>
<evidence type="ECO:0000256" key="7">
    <source>
        <dbReference type="ARBA" id="ARBA00023133"/>
    </source>
</evidence>
<dbReference type="CDD" id="cd00384">
    <property type="entry name" value="ALAD_PBGS"/>
    <property type="match status" value="1"/>
</dbReference>
<comment type="caution">
    <text evidence="18">The sequence shown here is derived from an EMBL/GenBank/DDBJ whole genome shotgun (WGS) entry which is preliminary data.</text>
</comment>
<dbReference type="NCBIfam" id="NF006762">
    <property type="entry name" value="PRK09283.1"/>
    <property type="match status" value="1"/>
</dbReference>
<evidence type="ECO:0000256" key="8">
    <source>
        <dbReference type="ARBA" id="ARBA00023239"/>
    </source>
</evidence>
<keyword evidence="7" id="KW-0350">Heme biosynthesis</keyword>
<evidence type="ECO:0000256" key="5">
    <source>
        <dbReference type="ARBA" id="ARBA00012053"/>
    </source>
</evidence>
<keyword evidence="14" id="KW-0479">Metal-binding</keyword>
<evidence type="ECO:0000256" key="14">
    <source>
        <dbReference type="PIRSR" id="PIRSR001415-3"/>
    </source>
</evidence>
<proteinExistence type="inferred from homology"/>
<feature type="binding site" evidence="14">
    <location>
        <position position="129"/>
    </location>
    <ligand>
        <name>Zn(2+)</name>
        <dbReference type="ChEBI" id="CHEBI:29105"/>
        <note>catalytic</note>
    </ligand>
</feature>
<evidence type="ECO:0000256" key="9">
    <source>
        <dbReference type="ARBA" id="ARBA00023244"/>
    </source>
</evidence>
<dbReference type="InterPro" id="IPR030656">
    <property type="entry name" value="ALAD_AS"/>
</dbReference>
<dbReference type="PRINTS" id="PR00144">
    <property type="entry name" value="DALDHYDRTASE"/>
</dbReference>
<feature type="binding site" evidence="13">
    <location>
        <position position="313"/>
    </location>
    <ligand>
        <name>5-aminolevulinate</name>
        <dbReference type="ChEBI" id="CHEBI:356416"/>
        <label>2</label>
    </ligand>
</feature>
<evidence type="ECO:0000313" key="19">
    <source>
        <dbReference type="Proteomes" id="UP000242972"/>
    </source>
</evidence>
<feature type="active site" description="Schiff-base intermediate with substrate" evidence="12">
    <location>
        <position position="195"/>
    </location>
</feature>
<name>A0A2T2XK11_9FIRM</name>
<feature type="binding site" evidence="13">
    <location>
        <position position="205"/>
    </location>
    <ligand>
        <name>5-aminolevulinate</name>
        <dbReference type="ChEBI" id="CHEBI:356416"/>
        <label>1</label>
    </ligand>
</feature>
<comment type="similarity">
    <text evidence="3 17">Belongs to the ALAD family.</text>
</comment>
<dbReference type="SUPFAM" id="SSF51569">
    <property type="entry name" value="Aldolase"/>
    <property type="match status" value="1"/>
</dbReference>
<accession>A0A2T2XK11</accession>
<feature type="binding site" evidence="13">
    <location>
        <position position="274"/>
    </location>
    <ligand>
        <name>5-aminolevulinate</name>
        <dbReference type="ChEBI" id="CHEBI:356416"/>
        <label>2</label>
    </ligand>
</feature>
<evidence type="ECO:0000256" key="11">
    <source>
        <dbReference type="ARBA" id="ARBA00047651"/>
    </source>
</evidence>
<dbReference type="InterPro" id="IPR001731">
    <property type="entry name" value="ALAD"/>
</dbReference>
<evidence type="ECO:0000256" key="13">
    <source>
        <dbReference type="PIRSR" id="PIRSR001415-2"/>
    </source>
</evidence>
<dbReference type="Pfam" id="PF00490">
    <property type="entry name" value="ALAD"/>
    <property type="match status" value="1"/>
</dbReference>
<comment type="cofactor">
    <cofactor evidence="1">
        <name>Zn(2+)</name>
        <dbReference type="ChEBI" id="CHEBI:29105"/>
    </cofactor>
</comment>
<evidence type="ECO:0000256" key="2">
    <source>
        <dbReference type="ARBA" id="ARBA00004694"/>
    </source>
</evidence>